<proteinExistence type="predicted"/>
<reference evidence="1 3" key="1">
    <citation type="submission" date="2020-01" db="EMBL/GenBank/DDBJ databases">
        <authorList>
            <consortium name="DOE Joint Genome Institute"/>
            <person name="Haridas S."/>
            <person name="Albert R."/>
            <person name="Binder M."/>
            <person name="Bloem J."/>
            <person name="Labutti K."/>
            <person name="Salamov A."/>
            <person name="Andreopoulos B."/>
            <person name="Baker S.E."/>
            <person name="Barry K."/>
            <person name="Bills G."/>
            <person name="Bluhm B.H."/>
            <person name="Cannon C."/>
            <person name="Castanera R."/>
            <person name="Culley D.E."/>
            <person name="Daum C."/>
            <person name="Ezra D."/>
            <person name="Gonzalez J.B."/>
            <person name="Henrissat B."/>
            <person name="Kuo A."/>
            <person name="Liang C."/>
            <person name="Lipzen A."/>
            <person name="Lutzoni F."/>
            <person name="Magnuson J."/>
            <person name="Mondo S."/>
            <person name="Nolan M."/>
            <person name="Ohm R."/>
            <person name="Pangilinan J."/>
            <person name="Park H.-J."/>
            <person name="Ramirez L."/>
            <person name="Alfaro M."/>
            <person name="Sun H."/>
            <person name="Tritt A."/>
            <person name="Yoshinaga Y."/>
            <person name="Zwiers L.-H."/>
            <person name="Turgeon B.G."/>
            <person name="Goodwin S.B."/>
            <person name="Spatafora J.W."/>
            <person name="Crous P.W."/>
            <person name="Grigoriev I.V."/>
        </authorList>
    </citation>
    <scope>NUCLEOTIDE SEQUENCE</scope>
    <source>
        <strain evidence="1 3">CBS 781.70</strain>
    </source>
</reference>
<dbReference type="GeneID" id="54423871"/>
<dbReference type="RefSeq" id="XP_033532517.1">
    <property type="nucleotide sequence ID" value="XM_033683301.1"/>
</dbReference>
<dbReference type="Proteomes" id="UP000504638">
    <property type="component" value="Unplaced"/>
</dbReference>
<sequence length="184" mass="20992">MLTCWAGRFSFPPCCIVSPNQCHPTEPIRDAICRSEPTSLLATGQRTGEGVKWRSTKTSRTRMNIQRTIRIFHSDDLWQSIHHWIFGLLWTAVDSRGFQRCHYQDSVLMLTQDSTNVVMPFLSPSARQRIRKISPVSALCTSSYLRSEAPVGVGRRRCVMCRGFHTQQLGHCRLGWSLDPVVET</sequence>
<reference evidence="3" key="3">
    <citation type="submission" date="2025-04" db="UniProtKB">
        <authorList>
            <consortium name="RefSeq"/>
        </authorList>
    </citation>
    <scope>IDENTIFICATION</scope>
    <source>
        <strain evidence="3">CBS 781.70</strain>
    </source>
</reference>
<accession>A0A6G1FYZ0</accession>
<evidence type="ECO:0000313" key="3">
    <source>
        <dbReference type="RefSeq" id="XP_033532517.1"/>
    </source>
</evidence>
<organism evidence="1">
    <name type="scientific">Eremomyces bilateralis CBS 781.70</name>
    <dbReference type="NCBI Taxonomy" id="1392243"/>
    <lineage>
        <taxon>Eukaryota</taxon>
        <taxon>Fungi</taxon>
        <taxon>Dikarya</taxon>
        <taxon>Ascomycota</taxon>
        <taxon>Pezizomycotina</taxon>
        <taxon>Dothideomycetes</taxon>
        <taxon>Dothideomycetes incertae sedis</taxon>
        <taxon>Eremomycetales</taxon>
        <taxon>Eremomycetaceae</taxon>
        <taxon>Eremomyces</taxon>
    </lineage>
</organism>
<evidence type="ECO:0000313" key="2">
    <source>
        <dbReference type="Proteomes" id="UP000504638"/>
    </source>
</evidence>
<dbReference type="EMBL" id="ML975164">
    <property type="protein sequence ID" value="KAF1810886.1"/>
    <property type="molecule type" value="Genomic_DNA"/>
</dbReference>
<gene>
    <name evidence="1 3" type="ORF">P152DRAFT_87059</name>
</gene>
<dbReference type="AlphaFoldDB" id="A0A6G1FYZ0"/>
<keyword evidence="2" id="KW-1185">Reference proteome</keyword>
<protein>
    <submittedName>
        <fullName evidence="1 3">Uncharacterized protein</fullName>
    </submittedName>
</protein>
<evidence type="ECO:0000313" key="1">
    <source>
        <dbReference type="EMBL" id="KAF1810886.1"/>
    </source>
</evidence>
<reference evidence="3" key="2">
    <citation type="submission" date="2020-04" db="EMBL/GenBank/DDBJ databases">
        <authorList>
            <consortium name="NCBI Genome Project"/>
        </authorList>
    </citation>
    <scope>NUCLEOTIDE SEQUENCE</scope>
    <source>
        <strain evidence="3">CBS 781.70</strain>
    </source>
</reference>
<name>A0A6G1FYZ0_9PEZI</name>